<protein>
    <submittedName>
        <fullName evidence="1">Uncharacterized protein</fullName>
    </submittedName>
</protein>
<organism evidence="1 2">
    <name type="scientific">Pedobacter nyackensis</name>
    <dbReference type="NCBI Taxonomy" id="475255"/>
    <lineage>
        <taxon>Bacteria</taxon>
        <taxon>Pseudomonadati</taxon>
        <taxon>Bacteroidota</taxon>
        <taxon>Sphingobacteriia</taxon>
        <taxon>Sphingobacteriales</taxon>
        <taxon>Sphingobacteriaceae</taxon>
        <taxon>Pedobacter</taxon>
    </lineage>
</organism>
<accession>A0A1W2ALT3</accession>
<name>A0A1W2ALT3_9SPHI</name>
<dbReference type="Proteomes" id="UP000192678">
    <property type="component" value="Unassembled WGS sequence"/>
</dbReference>
<keyword evidence="2" id="KW-1185">Reference proteome</keyword>
<dbReference type="AlphaFoldDB" id="A0A1W2ALT3"/>
<evidence type="ECO:0000313" key="1">
    <source>
        <dbReference type="EMBL" id="SMC61500.1"/>
    </source>
</evidence>
<dbReference type="STRING" id="475255.SAMN04488101_101730"/>
<gene>
    <name evidence="1" type="ORF">SAMN04488101_101730</name>
</gene>
<reference evidence="1 2" key="1">
    <citation type="submission" date="2017-04" db="EMBL/GenBank/DDBJ databases">
        <authorList>
            <person name="Afonso C.L."/>
            <person name="Miller P.J."/>
            <person name="Scott M.A."/>
            <person name="Spackman E."/>
            <person name="Goraichik I."/>
            <person name="Dimitrov K.M."/>
            <person name="Suarez D.L."/>
            <person name="Swayne D.E."/>
        </authorList>
    </citation>
    <scope>NUCLEOTIDE SEQUENCE [LARGE SCALE GENOMIC DNA]</scope>
    <source>
        <strain evidence="1 2">DSM 19625</strain>
    </source>
</reference>
<sequence length="73" mass="8331">MGTEEYLFQIYLNLTKRNILKKVKKGGIFALTVPVLLSIRTAHMSFFKEQFSTQDNTPPMPLLDAHLGGFLFL</sequence>
<evidence type="ECO:0000313" key="2">
    <source>
        <dbReference type="Proteomes" id="UP000192678"/>
    </source>
</evidence>
<proteinExistence type="predicted"/>
<dbReference type="EMBL" id="FWYB01000001">
    <property type="protein sequence ID" value="SMC61500.1"/>
    <property type="molecule type" value="Genomic_DNA"/>
</dbReference>